<feature type="transmembrane region" description="Helical" evidence="6">
    <location>
        <begin position="298"/>
        <end position="316"/>
    </location>
</feature>
<evidence type="ECO:0000256" key="2">
    <source>
        <dbReference type="ARBA" id="ARBA00022692"/>
    </source>
</evidence>
<evidence type="ECO:0000313" key="7">
    <source>
        <dbReference type="EMBL" id="KXH32840.1"/>
    </source>
</evidence>
<dbReference type="PANTHER" id="PTHR16201:SF11">
    <property type="entry name" value="PQ-LOOP REPEAT-CONTAINING PROTEIN"/>
    <property type="match status" value="1"/>
</dbReference>
<sequence>MCSVSAVGKEGSTLLGTLLGKLGRAGTLIGSRIPELKRLPSSSIKAGVAKSKDAATRECLPSMVLGKQQSAPAFQPGQIQLDSPSNTQVSVCLAFGAQVLWISAGETLETFSRPVAGRLIISAAGHLQFSIHHHRNLQPSRRGPSYLAPIFAVADSIVPSFSSGLDDCSSTSASSPPKSPNHRQKRSQGESKVPRLLILALPTITQCSPSYCFLFHLAALLWVSGTPSSYLCDATDNPPVVILEKELVSLPTKQPRLFIATHFRDQRLHIAILRTTLLPSMVVTIFDDRCAELRAPGFLNLTISIIILIGLIVSYLPQHYRIIARGTSEGISPWFVLLGVTSATAGFANILTVPPSRRDIACCSELGTFECAAGLLGIAQLGMQWISFALILVLFLIFFRYDNATVPDEELVDKPPSWHTAIMVGSVSLIHGLLVIILTVVFTTALRDHLDLWANFLGVMAAALAAVQYIPQIWTTYHIKHVGSLSIPMMCIQTPGGFLFAGSLFARLGWEGWSTWGVFVLTASIQGVLLAMAIYYEFQEHHGEPQSPTLVDEPRRPNPTRTYSEGWEQGLPGPYTAHPERYADTEEELERLQDREERQVERETRPLLRPGGIGDPHKNYNATDD</sequence>
<name>A0A135SA96_9PEZI</name>
<proteinExistence type="predicted"/>
<feature type="compositionally biased region" description="Basic and acidic residues" evidence="5">
    <location>
        <begin position="578"/>
        <end position="606"/>
    </location>
</feature>
<dbReference type="AlphaFoldDB" id="A0A135SA96"/>
<feature type="transmembrane region" description="Helical" evidence="6">
    <location>
        <begin position="452"/>
        <end position="470"/>
    </location>
</feature>
<protein>
    <submittedName>
        <fullName evidence="7">ATP synthase F0</fullName>
    </submittedName>
</protein>
<comment type="subcellular location">
    <subcellularLocation>
        <location evidence="1">Membrane</location>
        <topology evidence="1">Multi-pass membrane protein</topology>
    </subcellularLocation>
</comment>
<gene>
    <name evidence="7" type="ORF">CSIM01_04333</name>
</gene>
<evidence type="ECO:0000256" key="3">
    <source>
        <dbReference type="ARBA" id="ARBA00022989"/>
    </source>
</evidence>
<dbReference type="GO" id="GO:0016020">
    <property type="term" value="C:membrane"/>
    <property type="evidence" value="ECO:0007669"/>
    <property type="project" value="UniProtKB-SubCell"/>
</dbReference>
<evidence type="ECO:0000313" key="8">
    <source>
        <dbReference type="Proteomes" id="UP000070328"/>
    </source>
</evidence>
<reference evidence="7 8" key="1">
    <citation type="submission" date="2014-02" db="EMBL/GenBank/DDBJ databases">
        <title>The genome sequence of Colletotrichum simmondsii CBS122122.</title>
        <authorList>
            <person name="Baroncelli R."/>
            <person name="Thon M.R."/>
        </authorList>
    </citation>
    <scope>NUCLEOTIDE SEQUENCE [LARGE SCALE GENOMIC DNA]</scope>
    <source>
        <strain evidence="7 8">CBS122122</strain>
    </source>
</reference>
<keyword evidence="8" id="KW-1185">Reference proteome</keyword>
<evidence type="ECO:0000256" key="6">
    <source>
        <dbReference type="SAM" id="Phobius"/>
    </source>
</evidence>
<dbReference type="InterPro" id="IPR051415">
    <property type="entry name" value="LAAT-1"/>
</dbReference>
<keyword evidence="2 6" id="KW-0812">Transmembrane</keyword>
<dbReference type="PANTHER" id="PTHR16201">
    <property type="entry name" value="SEVEN TRANSMEMBRANE PROTEIN 1-RELATED"/>
    <property type="match status" value="1"/>
</dbReference>
<feature type="transmembrane region" description="Helical" evidence="6">
    <location>
        <begin position="331"/>
        <end position="353"/>
    </location>
</feature>
<feature type="transmembrane region" description="Helical" evidence="6">
    <location>
        <begin position="385"/>
        <end position="401"/>
    </location>
</feature>
<keyword evidence="3 6" id="KW-1133">Transmembrane helix</keyword>
<evidence type="ECO:0000256" key="1">
    <source>
        <dbReference type="ARBA" id="ARBA00004141"/>
    </source>
</evidence>
<dbReference type="OrthoDB" id="19344at2759"/>
<feature type="region of interest" description="Disordered" evidence="5">
    <location>
        <begin position="544"/>
        <end position="625"/>
    </location>
</feature>
<feature type="transmembrane region" description="Helical" evidence="6">
    <location>
        <begin position="513"/>
        <end position="536"/>
    </location>
</feature>
<evidence type="ECO:0000256" key="4">
    <source>
        <dbReference type="ARBA" id="ARBA00023136"/>
    </source>
</evidence>
<keyword evidence="4 6" id="KW-0472">Membrane</keyword>
<dbReference type="Gene3D" id="1.20.1280.290">
    <property type="match status" value="2"/>
</dbReference>
<feature type="region of interest" description="Disordered" evidence="5">
    <location>
        <begin position="168"/>
        <end position="190"/>
    </location>
</feature>
<dbReference type="EMBL" id="JFBX01000628">
    <property type="protein sequence ID" value="KXH32840.1"/>
    <property type="molecule type" value="Genomic_DNA"/>
</dbReference>
<dbReference type="Pfam" id="PF04193">
    <property type="entry name" value="PQ-loop"/>
    <property type="match status" value="2"/>
</dbReference>
<dbReference type="Proteomes" id="UP000070328">
    <property type="component" value="Unassembled WGS sequence"/>
</dbReference>
<comment type="caution">
    <text evidence="7">The sequence shown here is derived from an EMBL/GenBank/DDBJ whole genome shotgun (WGS) entry which is preliminary data.</text>
</comment>
<accession>A0A135SA96</accession>
<feature type="transmembrane region" description="Helical" evidence="6">
    <location>
        <begin position="422"/>
        <end position="446"/>
    </location>
</feature>
<organism evidence="7 8">
    <name type="scientific">Colletotrichum simmondsii</name>
    <dbReference type="NCBI Taxonomy" id="703756"/>
    <lineage>
        <taxon>Eukaryota</taxon>
        <taxon>Fungi</taxon>
        <taxon>Dikarya</taxon>
        <taxon>Ascomycota</taxon>
        <taxon>Pezizomycotina</taxon>
        <taxon>Sordariomycetes</taxon>
        <taxon>Hypocreomycetidae</taxon>
        <taxon>Glomerellales</taxon>
        <taxon>Glomerellaceae</taxon>
        <taxon>Colletotrichum</taxon>
        <taxon>Colletotrichum acutatum species complex</taxon>
    </lineage>
</organism>
<dbReference type="SMART" id="SM00679">
    <property type="entry name" value="CTNS"/>
    <property type="match status" value="2"/>
</dbReference>
<evidence type="ECO:0000256" key="5">
    <source>
        <dbReference type="SAM" id="MobiDB-lite"/>
    </source>
</evidence>
<dbReference type="InterPro" id="IPR006603">
    <property type="entry name" value="PQ-loop_rpt"/>
</dbReference>
<feature type="transmembrane region" description="Helical" evidence="6">
    <location>
        <begin position="482"/>
        <end position="501"/>
    </location>
</feature>